<dbReference type="GO" id="GO:0003723">
    <property type="term" value="F:RNA binding"/>
    <property type="evidence" value="ECO:0007669"/>
    <property type="project" value="UniProtKB-UniRule"/>
</dbReference>
<protein>
    <submittedName>
        <fullName evidence="3">RNA-binding protein 39</fullName>
    </submittedName>
</protein>
<dbReference type="Gene3D" id="3.30.70.330">
    <property type="match status" value="1"/>
</dbReference>
<gene>
    <name evidence="3" type="ORF">DEO72_LG5g2874</name>
</gene>
<dbReference type="EMBL" id="CP039349">
    <property type="protein sequence ID" value="QCD94787.1"/>
    <property type="molecule type" value="Genomic_DNA"/>
</dbReference>
<dbReference type="InterPro" id="IPR000504">
    <property type="entry name" value="RRM_dom"/>
</dbReference>
<dbReference type="InterPro" id="IPR012677">
    <property type="entry name" value="Nucleotide-bd_a/b_plait_sf"/>
</dbReference>
<proteinExistence type="predicted"/>
<keyword evidence="1" id="KW-0694">RNA-binding</keyword>
<dbReference type="AlphaFoldDB" id="A0A4D6M1M5"/>
<reference evidence="3 4" key="1">
    <citation type="submission" date="2019-04" db="EMBL/GenBank/DDBJ databases">
        <title>An improved genome assembly and genetic linkage map for asparagus bean, Vigna unguiculata ssp. sesquipedialis.</title>
        <authorList>
            <person name="Xia Q."/>
            <person name="Zhang R."/>
            <person name="Dong Y."/>
        </authorList>
    </citation>
    <scope>NUCLEOTIDE SEQUENCE [LARGE SCALE GENOMIC DNA]</scope>
    <source>
        <tissue evidence="3">Leaf</tissue>
    </source>
</reference>
<evidence type="ECO:0000313" key="3">
    <source>
        <dbReference type="EMBL" id="QCD94787.1"/>
    </source>
</evidence>
<feature type="domain" description="RRM" evidence="2">
    <location>
        <begin position="28"/>
        <end position="113"/>
    </location>
</feature>
<dbReference type="Proteomes" id="UP000501690">
    <property type="component" value="Linkage Group LG5"/>
</dbReference>
<organism evidence="3 4">
    <name type="scientific">Vigna unguiculata</name>
    <name type="common">Cowpea</name>
    <dbReference type="NCBI Taxonomy" id="3917"/>
    <lineage>
        <taxon>Eukaryota</taxon>
        <taxon>Viridiplantae</taxon>
        <taxon>Streptophyta</taxon>
        <taxon>Embryophyta</taxon>
        <taxon>Tracheophyta</taxon>
        <taxon>Spermatophyta</taxon>
        <taxon>Magnoliopsida</taxon>
        <taxon>eudicotyledons</taxon>
        <taxon>Gunneridae</taxon>
        <taxon>Pentapetalae</taxon>
        <taxon>rosids</taxon>
        <taxon>fabids</taxon>
        <taxon>Fabales</taxon>
        <taxon>Fabaceae</taxon>
        <taxon>Papilionoideae</taxon>
        <taxon>50 kb inversion clade</taxon>
        <taxon>NPAAA clade</taxon>
        <taxon>indigoferoid/millettioid clade</taxon>
        <taxon>Phaseoleae</taxon>
        <taxon>Vigna</taxon>
    </lineage>
</organism>
<dbReference type="PROSITE" id="PS50102">
    <property type="entry name" value="RRM"/>
    <property type="match status" value="1"/>
</dbReference>
<name>A0A4D6M1M5_VIGUN</name>
<dbReference type="SMART" id="SM00360">
    <property type="entry name" value="RRM"/>
    <property type="match status" value="1"/>
</dbReference>
<accession>A0A4D6M1M5</accession>
<dbReference type="InterPro" id="IPR035979">
    <property type="entry name" value="RBD_domain_sf"/>
</dbReference>
<dbReference type="PANTHER" id="PTHR48034">
    <property type="entry name" value="TRANSFORMER-2 SEX-DETERMINING PROTEIN-RELATED"/>
    <property type="match status" value="1"/>
</dbReference>
<evidence type="ECO:0000313" key="4">
    <source>
        <dbReference type="Proteomes" id="UP000501690"/>
    </source>
</evidence>
<evidence type="ECO:0000256" key="1">
    <source>
        <dbReference type="PROSITE-ProRule" id="PRU00176"/>
    </source>
</evidence>
<dbReference type="SUPFAM" id="SSF54928">
    <property type="entry name" value="RNA-binding domain, RBD"/>
    <property type="match status" value="1"/>
</dbReference>
<evidence type="ECO:0000259" key="2">
    <source>
        <dbReference type="PROSITE" id="PS50102"/>
    </source>
</evidence>
<dbReference type="Pfam" id="PF00076">
    <property type="entry name" value="RRM_1"/>
    <property type="match status" value="1"/>
</dbReference>
<keyword evidence="4" id="KW-1185">Reference proteome</keyword>
<sequence>MIVHHGIAFSGLDLSNPIVVDYVSDTCELAILSNVNGYGGFFMRRAALLKMFSPYGKIISEDFLWHTRGPKRGEPRGFAFIQYSTKEEAELAKEKMHGRFACGRPLVVRLAGEKCLLETADKSTKAASEGHKMLLIGGGGGGGSAMGQTSRTAKIAAIKNKLKSLEEESSRTKKQKQSENIC</sequence>
<dbReference type="InterPro" id="IPR050441">
    <property type="entry name" value="RBM"/>
</dbReference>